<dbReference type="PANTHER" id="PTHR11061">
    <property type="entry name" value="RNA M5U METHYLTRANSFERASE"/>
    <property type="match status" value="1"/>
</dbReference>
<dbReference type="InterPro" id="IPR029063">
    <property type="entry name" value="SAM-dependent_MTases_sf"/>
</dbReference>
<name>A0A6J7GYZ1_9ZZZZ</name>
<dbReference type="NCBIfam" id="TIGR00479">
    <property type="entry name" value="rumA"/>
    <property type="match status" value="1"/>
</dbReference>
<dbReference type="FunFam" id="3.40.50.150:FF:000009">
    <property type="entry name" value="23S rRNA (Uracil(1939)-C(5))-methyltransferase RlmD"/>
    <property type="match status" value="1"/>
</dbReference>
<evidence type="ECO:0000256" key="1">
    <source>
        <dbReference type="ARBA" id="ARBA00022603"/>
    </source>
</evidence>
<dbReference type="GO" id="GO:0070475">
    <property type="term" value="P:rRNA base methylation"/>
    <property type="evidence" value="ECO:0007669"/>
    <property type="project" value="TreeGrafter"/>
</dbReference>
<feature type="compositionally biased region" description="Low complexity" evidence="4">
    <location>
        <begin position="52"/>
        <end position="71"/>
    </location>
</feature>
<dbReference type="Gene3D" id="2.40.50.1070">
    <property type="match status" value="1"/>
</dbReference>
<evidence type="ECO:0000256" key="2">
    <source>
        <dbReference type="ARBA" id="ARBA00022679"/>
    </source>
</evidence>
<dbReference type="GO" id="GO:0070041">
    <property type="term" value="F:rRNA (uridine-C5-)-methyltransferase activity"/>
    <property type="evidence" value="ECO:0007669"/>
    <property type="project" value="TreeGrafter"/>
</dbReference>
<protein>
    <submittedName>
        <fullName evidence="6">Unannotated protein</fullName>
    </submittedName>
</protein>
<evidence type="ECO:0000256" key="4">
    <source>
        <dbReference type="SAM" id="MobiDB-lite"/>
    </source>
</evidence>
<dbReference type="EMBL" id="CAFBMK010000064">
    <property type="protein sequence ID" value="CAB4912504.1"/>
    <property type="molecule type" value="Genomic_DNA"/>
</dbReference>
<dbReference type="PROSITE" id="PS01230">
    <property type="entry name" value="TRMA_1"/>
    <property type="match status" value="1"/>
</dbReference>
<dbReference type="Pfam" id="PF01938">
    <property type="entry name" value="TRAM"/>
    <property type="match status" value="1"/>
</dbReference>
<dbReference type="PANTHER" id="PTHR11061:SF30">
    <property type="entry name" value="TRNA (URACIL(54)-C(5))-METHYLTRANSFERASE"/>
    <property type="match status" value="1"/>
</dbReference>
<keyword evidence="1" id="KW-0489">Methyltransferase</keyword>
<feature type="compositionally biased region" description="Basic residues" evidence="4">
    <location>
        <begin position="85"/>
        <end position="94"/>
    </location>
</feature>
<gene>
    <name evidence="6" type="ORF">UFOPK3564_01346</name>
</gene>
<feature type="compositionally biased region" description="Low complexity" evidence="4">
    <location>
        <begin position="8"/>
        <end position="25"/>
    </location>
</feature>
<dbReference type="Gene3D" id="3.40.50.150">
    <property type="entry name" value="Vaccinia Virus protein VP39"/>
    <property type="match status" value="1"/>
</dbReference>
<dbReference type="PROSITE" id="PS01231">
    <property type="entry name" value="TRMA_2"/>
    <property type="match status" value="1"/>
</dbReference>
<dbReference type="PROSITE" id="PS51687">
    <property type="entry name" value="SAM_MT_RNA_M5U"/>
    <property type="match status" value="1"/>
</dbReference>
<dbReference type="CDD" id="cd02440">
    <property type="entry name" value="AdoMet_MTases"/>
    <property type="match status" value="1"/>
</dbReference>
<evidence type="ECO:0000259" key="5">
    <source>
        <dbReference type="PROSITE" id="PS50926"/>
    </source>
</evidence>
<dbReference type="InterPro" id="IPR012340">
    <property type="entry name" value="NA-bd_OB-fold"/>
</dbReference>
<sequence length="543" mass="58258">MPDETPRTDPAAADAPSESPVADAAGPSSSPETGTVDEAAVATVEGDAGVEAPAGGTDDVADATAAGAPAVDPREEMRENGGVTKPKRQRPPRPHRGEQLELKVESLAHGGNGIARTEGGWVVFVRGGIPGDVVRGTITKRKKDYGEAVIDEVLVPSEERIPEVAHHPGAPWQVLPYERQLEIKAGQVEDALRRLGGHTDVEIEPIVPSEQQWRYRNKLEYSFGEDGEGALKLGFHAAGSWQDIVHIEDCLLASEVGNEARNAVYAWCVEQGLSAYDRKLHQGLLRNLVVREGARTGELQVRIVTSVGEFDVSGLANHLNETLAVPPTGVLWTQMSQVGETTYGGDTDVVSGSAYIHDEVRGLRLRISPEGFFQTNTVMAERLYALAAEYAGLEGWERVFDLYCGSGSLGLTLASHAGEIIGVEIVEESIQDAATNAALNDIRNAKFLASDARTGLPDAIELAGRPDVLIVDPPRAGLGPRVCRRIVEAAPKRIVYVSCNPTTLAPDAQRIVEGGYVLRKVRPVDMFPQTPHVECVAVLDRVA</sequence>
<dbReference type="PROSITE" id="PS50926">
    <property type="entry name" value="TRAM"/>
    <property type="match status" value="1"/>
</dbReference>
<dbReference type="Gene3D" id="2.40.50.140">
    <property type="entry name" value="Nucleic acid-binding proteins"/>
    <property type="match status" value="1"/>
</dbReference>
<dbReference type="SUPFAM" id="SSF50249">
    <property type="entry name" value="Nucleic acid-binding proteins"/>
    <property type="match status" value="1"/>
</dbReference>
<dbReference type="InterPro" id="IPR002792">
    <property type="entry name" value="TRAM_dom"/>
</dbReference>
<dbReference type="AlphaFoldDB" id="A0A6J7GYZ1"/>
<feature type="region of interest" description="Disordered" evidence="4">
    <location>
        <begin position="1"/>
        <end position="99"/>
    </location>
</feature>
<dbReference type="Pfam" id="PF05958">
    <property type="entry name" value="tRNA_U5-meth_tr"/>
    <property type="match status" value="1"/>
</dbReference>
<dbReference type="InterPro" id="IPR030391">
    <property type="entry name" value="MeTrfase_TrmA_CS"/>
</dbReference>
<evidence type="ECO:0000313" key="6">
    <source>
        <dbReference type="EMBL" id="CAB4912504.1"/>
    </source>
</evidence>
<dbReference type="InterPro" id="IPR010280">
    <property type="entry name" value="U5_MeTrfase_fam"/>
</dbReference>
<dbReference type="InterPro" id="IPR030390">
    <property type="entry name" value="MeTrfase_TrmA_AS"/>
</dbReference>
<organism evidence="6">
    <name type="scientific">freshwater metagenome</name>
    <dbReference type="NCBI Taxonomy" id="449393"/>
    <lineage>
        <taxon>unclassified sequences</taxon>
        <taxon>metagenomes</taxon>
        <taxon>ecological metagenomes</taxon>
    </lineage>
</organism>
<reference evidence="6" key="1">
    <citation type="submission" date="2020-05" db="EMBL/GenBank/DDBJ databases">
        <authorList>
            <person name="Chiriac C."/>
            <person name="Salcher M."/>
            <person name="Ghai R."/>
            <person name="Kavagutti S V."/>
        </authorList>
    </citation>
    <scope>NUCLEOTIDE SEQUENCE</scope>
</reference>
<dbReference type="SUPFAM" id="SSF53335">
    <property type="entry name" value="S-adenosyl-L-methionine-dependent methyltransferases"/>
    <property type="match status" value="1"/>
</dbReference>
<keyword evidence="2" id="KW-0808">Transferase</keyword>
<proteinExistence type="predicted"/>
<evidence type="ECO:0000256" key="3">
    <source>
        <dbReference type="ARBA" id="ARBA00022691"/>
    </source>
</evidence>
<accession>A0A6J7GYZ1</accession>
<feature type="domain" description="TRAM" evidence="5">
    <location>
        <begin position="93"/>
        <end position="152"/>
    </location>
</feature>
<keyword evidence="3" id="KW-0949">S-adenosyl-L-methionine</keyword>